<sequence>MSILFTIQLLFPKSGSLTPIQLLLRKSESLTDTPTRRATQGTYFHFVTLFVFSKCPDVPRNLGNKRLVITNNWQSFDPKFGDKYDH</sequence>
<gene>
    <name evidence="1" type="ORF">DFH08DRAFT_1084527</name>
</gene>
<accession>A0AAD6ZM04</accession>
<keyword evidence="2" id="KW-1185">Reference proteome</keyword>
<dbReference type="AlphaFoldDB" id="A0AAD6ZM04"/>
<dbReference type="Proteomes" id="UP001218218">
    <property type="component" value="Unassembled WGS sequence"/>
</dbReference>
<evidence type="ECO:0000313" key="1">
    <source>
        <dbReference type="EMBL" id="KAJ7328444.1"/>
    </source>
</evidence>
<organism evidence="1 2">
    <name type="scientific">Mycena albidolilacea</name>
    <dbReference type="NCBI Taxonomy" id="1033008"/>
    <lineage>
        <taxon>Eukaryota</taxon>
        <taxon>Fungi</taxon>
        <taxon>Dikarya</taxon>
        <taxon>Basidiomycota</taxon>
        <taxon>Agaricomycotina</taxon>
        <taxon>Agaricomycetes</taxon>
        <taxon>Agaricomycetidae</taxon>
        <taxon>Agaricales</taxon>
        <taxon>Marasmiineae</taxon>
        <taxon>Mycenaceae</taxon>
        <taxon>Mycena</taxon>
    </lineage>
</organism>
<evidence type="ECO:0000313" key="2">
    <source>
        <dbReference type="Proteomes" id="UP001218218"/>
    </source>
</evidence>
<protein>
    <submittedName>
        <fullName evidence="1">Uncharacterized protein</fullName>
    </submittedName>
</protein>
<proteinExistence type="predicted"/>
<reference evidence="1" key="1">
    <citation type="submission" date="2023-03" db="EMBL/GenBank/DDBJ databases">
        <title>Massive genome expansion in bonnet fungi (Mycena s.s.) driven by repeated elements and novel gene families across ecological guilds.</title>
        <authorList>
            <consortium name="Lawrence Berkeley National Laboratory"/>
            <person name="Harder C.B."/>
            <person name="Miyauchi S."/>
            <person name="Viragh M."/>
            <person name="Kuo A."/>
            <person name="Thoen E."/>
            <person name="Andreopoulos B."/>
            <person name="Lu D."/>
            <person name="Skrede I."/>
            <person name="Drula E."/>
            <person name="Henrissat B."/>
            <person name="Morin E."/>
            <person name="Kohler A."/>
            <person name="Barry K."/>
            <person name="LaButti K."/>
            <person name="Morin E."/>
            <person name="Salamov A."/>
            <person name="Lipzen A."/>
            <person name="Mereny Z."/>
            <person name="Hegedus B."/>
            <person name="Baldrian P."/>
            <person name="Stursova M."/>
            <person name="Weitz H."/>
            <person name="Taylor A."/>
            <person name="Grigoriev I.V."/>
            <person name="Nagy L.G."/>
            <person name="Martin F."/>
            <person name="Kauserud H."/>
        </authorList>
    </citation>
    <scope>NUCLEOTIDE SEQUENCE</scope>
    <source>
        <strain evidence="1">CBHHK002</strain>
    </source>
</reference>
<name>A0AAD6ZM04_9AGAR</name>
<comment type="caution">
    <text evidence="1">The sequence shown here is derived from an EMBL/GenBank/DDBJ whole genome shotgun (WGS) entry which is preliminary data.</text>
</comment>
<dbReference type="EMBL" id="JARIHO010000039">
    <property type="protein sequence ID" value="KAJ7328444.1"/>
    <property type="molecule type" value="Genomic_DNA"/>
</dbReference>